<accession>A0A8K1LQV2</accession>
<keyword evidence="2" id="KW-1185">Reference proteome</keyword>
<organism evidence="1 2">
    <name type="scientific">Zosterops borbonicus</name>
    <dbReference type="NCBI Taxonomy" id="364589"/>
    <lineage>
        <taxon>Eukaryota</taxon>
        <taxon>Metazoa</taxon>
        <taxon>Chordata</taxon>
        <taxon>Craniata</taxon>
        <taxon>Vertebrata</taxon>
        <taxon>Euteleostomi</taxon>
        <taxon>Archelosauria</taxon>
        <taxon>Archosauria</taxon>
        <taxon>Dinosauria</taxon>
        <taxon>Saurischia</taxon>
        <taxon>Theropoda</taxon>
        <taxon>Coelurosauria</taxon>
        <taxon>Aves</taxon>
        <taxon>Neognathae</taxon>
        <taxon>Neoaves</taxon>
        <taxon>Telluraves</taxon>
        <taxon>Australaves</taxon>
        <taxon>Passeriformes</taxon>
        <taxon>Sylvioidea</taxon>
        <taxon>Zosteropidae</taxon>
        <taxon>Zosterops</taxon>
    </lineage>
</organism>
<dbReference type="AlphaFoldDB" id="A0A8K1LQV2"/>
<name>A0A8K1LQV2_9PASS</name>
<reference evidence="1" key="1">
    <citation type="submission" date="2019-04" db="EMBL/GenBank/DDBJ databases">
        <title>Genome assembly of Zosterops borbonicus 15179.</title>
        <authorList>
            <person name="Leroy T."/>
            <person name="Anselmetti Y."/>
            <person name="Tilak M.-K."/>
            <person name="Nabholz B."/>
        </authorList>
    </citation>
    <scope>NUCLEOTIDE SEQUENCE</scope>
    <source>
        <strain evidence="1">HGM_15179</strain>
        <tissue evidence="1">Muscle</tissue>
    </source>
</reference>
<comment type="caution">
    <text evidence="1">The sequence shown here is derived from an EMBL/GenBank/DDBJ whole genome shotgun (WGS) entry which is preliminary data.</text>
</comment>
<dbReference type="EMBL" id="SWJQ01000091">
    <property type="protein sequence ID" value="TRZ22591.1"/>
    <property type="molecule type" value="Genomic_DNA"/>
</dbReference>
<sequence length="275" mass="29769">MGGVYAGRLCMALTPTTTSGGLRTFPLGAASSSFVRVLRGPGTASPLSSSVSSILHSFAYIPGKETEKGYMYQPLKTLEYWCCQKEWDVLQSWIQFTVKYLSVSAKTQPCAHHHCSMFGLELMAVRLAPEQAGIGFQATMKTYLEVVGSHPFVKAHALILSDLSALEKGSSVSSFPEQESGPSLQQTGLLQAGTDGDMLTTLLTTLALLSKEGSPGDRKHLAGGENSDIESGLGFLVGLKHNQAMQSLQDRHPHVPMRKKKLTSNAFVQHHFPFL</sequence>
<gene>
    <name evidence="1" type="ORF">HGM15179_004436</name>
</gene>
<protein>
    <submittedName>
        <fullName evidence="1">Uncharacterized protein</fullName>
    </submittedName>
</protein>
<proteinExistence type="predicted"/>
<evidence type="ECO:0000313" key="1">
    <source>
        <dbReference type="EMBL" id="TRZ22591.1"/>
    </source>
</evidence>
<dbReference type="Proteomes" id="UP000796761">
    <property type="component" value="Unassembled WGS sequence"/>
</dbReference>
<evidence type="ECO:0000313" key="2">
    <source>
        <dbReference type="Proteomes" id="UP000796761"/>
    </source>
</evidence>